<protein>
    <submittedName>
        <fullName evidence="1">Uncharacterized protein</fullName>
    </submittedName>
</protein>
<reference evidence="1 2" key="1">
    <citation type="submission" date="2020-02" db="EMBL/GenBank/DDBJ databases">
        <title>Whole-genome analyses of novel actinobacteria.</title>
        <authorList>
            <person name="Sahin N."/>
            <person name="Gencbay T."/>
        </authorList>
    </citation>
    <scope>NUCLEOTIDE SEQUENCE [LARGE SCALE GENOMIC DNA]</scope>
    <source>
        <strain evidence="1 2">HC44</strain>
    </source>
</reference>
<comment type="caution">
    <text evidence="1">The sequence shown here is derived from an EMBL/GenBank/DDBJ whole genome shotgun (WGS) entry which is preliminary data.</text>
</comment>
<dbReference type="RefSeq" id="WP_165263821.1">
    <property type="nucleotide sequence ID" value="NZ_JAAKZY010000105.1"/>
</dbReference>
<evidence type="ECO:0000313" key="2">
    <source>
        <dbReference type="Proteomes" id="UP000472335"/>
    </source>
</evidence>
<dbReference type="EMBL" id="JAAKZY010000105">
    <property type="protein sequence ID" value="NGO11460.1"/>
    <property type="molecule type" value="Genomic_DNA"/>
</dbReference>
<evidence type="ECO:0000313" key="1">
    <source>
        <dbReference type="EMBL" id="NGO11460.1"/>
    </source>
</evidence>
<organism evidence="1 2">
    <name type="scientific">Streptomyces scabichelini</name>
    <dbReference type="NCBI Taxonomy" id="2711217"/>
    <lineage>
        <taxon>Bacteria</taxon>
        <taxon>Bacillati</taxon>
        <taxon>Actinomycetota</taxon>
        <taxon>Actinomycetes</taxon>
        <taxon>Kitasatosporales</taxon>
        <taxon>Streptomycetaceae</taxon>
        <taxon>Streptomyces</taxon>
    </lineage>
</organism>
<dbReference type="Proteomes" id="UP000472335">
    <property type="component" value="Unassembled WGS sequence"/>
</dbReference>
<keyword evidence="2" id="KW-1185">Reference proteome</keyword>
<name>A0A6G4VCA1_9ACTN</name>
<sequence length="183" mass="19376">MNPFERLLHALDGAGLWRDVSTDKTRALIRRLMSGQDAAWASGGAWRADGEDLADGDVEVWLRGMAAPLNDCGVDLTVATDSGPFDEGLARYTVTVNGTALNLYTVDPADPRVPLTDDPWMDCTVEPAAEVNRLLHAAGSDRRIALFWPGGNDGFSVLGPESVLHQAAAATSAVDGASAFIVP</sequence>
<dbReference type="AlphaFoldDB" id="A0A6G4VCA1"/>
<proteinExistence type="predicted"/>
<accession>A0A6G4VCA1</accession>
<gene>
    <name evidence="1" type="ORF">G5C60_28615</name>
</gene>